<protein>
    <submittedName>
        <fullName evidence="1">Uncharacterized protein</fullName>
    </submittedName>
</protein>
<comment type="caution">
    <text evidence="1">The sequence shown here is derived from an EMBL/GenBank/DDBJ whole genome shotgun (WGS) entry which is preliminary data.</text>
</comment>
<organism evidence="1">
    <name type="scientific">marine sediment metagenome</name>
    <dbReference type="NCBI Taxonomy" id="412755"/>
    <lineage>
        <taxon>unclassified sequences</taxon>
        <taxon>metagenomes</taxon>
        <taxon>ecological metagenomes</taxon>
    </lineage>
</organism>
<dbReference type="EMBL" id="BARV01037316">
    <property type="protein sequence ID" value="GAI49581.1"/>
    <property type="molecule type" value="Genomic_DNA"/>
</dbReference>
<accession>X1Q4B3</accession>
<proteinExistence type="predicted"/>
<sequence length="51" mass="5784">MADETDRSSKHEETVQVSKLHHLLDLSIGEDPGAFHKIEEQDTDTSIHIEN</sequence>
<gene>
    <name evidence="1" type="ORF">S06H3_57759</name>
</gene>
<feature type="non-terminal residue" evidence="1">
    <location>
        <position position="51"/>
    </location>
</feature>
<name>X1Q4B3_9ZZZZ</name>
<dbReference type="AlphaFoldDB" id="X1Q4B3"/>
<reference evidence="1" key="1">
    <citation type="journal article" date="2014" name="Front. Microbiol.">
        <title>High frequency of phylogenetically diverse reductive dehalogenase-homologous genes in deep subseafloor sedimentary metagenomes.</title>
        <authorList>
            <person name="Kawai M."/>
            <person name="Futagami T."/>
            <person name="Toyoda A."/>
            <person name="Takaki Y."/>
            <person name="Nishi S."/>
            <person name="Hori S."/>
            <person name="Arai W."/>
            <person name="Tsubouchi T."/>
            <person name="Morono Y."/>
            <person name="Uchiyama I."/>
            <person name="Ito T."/>
            <person name="Fujiyama A."/>
            <person name="Inagaki F."/>
            <person name="Takami H."/>
        </authorList>
    </citation>
    <scope>NUCLEOTIDE SEQUENCE</scope>
    <source>
        <strain evidence="1">Expedition CK06-06</strain>
    </source>
</reference>
<evidence type="ECO:0000313" key="1">
    <source>
        <dbReference type="EMBL" id="GAI49581.1"/>
    </source>
</evidence>